<evidence type="ECO:0000256" key="1">
    <source>
        <dbReference type="SAM" id="Phobius"/>
    </source>
</evidence>
<protein>
    <submittedName>
        <fullName evidence="4">G_PROTEIN_RECEP_F1_2 domain-containing protein</fullName>
    </submittedName>
</protein>
<dbReference type="EMBL" id="UZAH01026849">
    <property type="protein sequence ID" value="VDO86043.1"/>
    <property type="molecule type" value="Genomic_DNA"/>
</dbReference>
<dbReference type="Proteomes" id="UP000050761">
    <property type="component" value="Unassembled WGS sequence"/>
</dbReference>
<keyword evidence="3" id="KW-1185">Reference proteome</keyword>
<name>A0A3P8A544_HELPZ</name>
<reference evidence="4" key="2">
    <citation type="submission" date="2019-09" db="UniProtKB">
        <authorList>
            <consortium name="WormBaseParasite"/>
        </authorList>
    </citation>
    <scope>IDENTIFICATION</scope>
</reference>
<accession>A0A3P8A544</accession>
<dbReference type="WBParaSite" id="HPBE_0001070101-mRNA-1">
    <property type="protein sequence ID" value="HPBE_0001070101-mRNA-1"/>
    <property type="gene ID" value="HPBE_0001070101"/>
</dbReference>
<feature type="transmembrane region" description="Helical" evidence="1">
    <location>
        <begin position="106"/>
        <end position="125"/>
    </location>
</feature>
<reference evidence="2 3" key="1">
    <citation type="submission" date="2018-11" db="EMBL/GenBank/DDBJ databases">
        <authorList>
            <consortium name="Pathogen Informatics"/>
        </authorList>
    </citation>
    <scope>NUCLEOTIDE SEQUENCE [LARGE SCALE GENOMIC DNA]</scope>
</reference>
<proteinExistence type="predicted"/>
<feature type="transmembrane region" description="Helical" evidence="1">
    <location>
        <begin position="146"/>
        <end position="170"/>
    </location>
</feature>
<gene>
    <name evidence="2" type="ORF">HPBE_LOCUS10702</name>
</gene>
<feature type="transmembrane region" description="Helical" evidence="1">
    <location>
        <begin position="23"/>
        <end position="45"/>
    </location>
</feature>
<keyword evidence="1" id="KW-0472">Membrane</keyword>
<evidence type="ECO:0000313" key="2">
    <source>
        <dbReference type="EMBL" id="VDO86043.1"/>
    </source>
</evidence>
<evidence type="ECO:0000313" key="4">
    <source>
        <dbReference type="WBParaSite" id="HPBE_0001070101-mRNA-1"/>
    </source>
</evidence>
<dbReference type="AlphaFoldDB" id="A0A3P8A544"/>
<evidence type="ECO:0000313" key="3">
    <source>
        <dbReference type="Proteomes" id="UP000050761"/>
    </source>
</evidence>
<sequence>MTEYEAASEQVLTVMEDLLSANLILAVMGFVCALFNVPLIYVLLASPKLRHDAKVKLIMCLAWGDLANCLSYSLLGYYRYTLFIESLSAKMIPIETSLSCAKKPNVWFSVLVVLAFCIAGLVFSIQNHSKGKVKFDCGRKATYTRGYARAIYFWEMSGFAIGCVLNLIAYFRTKEVHRLLKRIRYCLVLSVLSTVLVSIPNMKSLFLDQLRFVEQRSRLSRTKRIVKRSIPSPPLEVVTIVEAPACTESFEALDGMIITAAKKWKEQRV</sequence>
<feature type="transmembrane region" description="Helical" evidence="1">
    <location>
        <begin position="182"/>
        <end position="202"/>
    </location>
</feature>
<keyword evidence="1" id="KW-1133">Transmembrane helix</keyword>
<organism evidence="2">
    <name type="scientific">Heligmosomoides polygyrus</name>
    <name type="common">Parasitic roundworm</name>
    <dbReference type="NCBI Taxonomy" id="6339"/>
    <lineage>
        <taxon>Eukaryota</taxon>
        <taxon>Metazoa</taxon>
        <taxon>Ecdysozoa</taxon>
        <taxon>Nematoda</taxon>
        <taxon>Chromadorea</taxon>
        <taxon>Rhabditida</taxon>
        <taxon>Rhabditina</taxon>
        <taxon>Rhabditomorpha</taxon>
        <taxon>Strongyloidea</taxon>
        <taxon>Heligmosomidae</taxon>
        <taxon>Heligmosomoides</taxon>
    </lineage>
</organism>
<dbReference type="OrthoDB" id="5876466at2759"/>
<keyword evidence="1" id="KW-0812">Transmembrane</keyword>